<comment type="subcellular location">
    <subcellularLocation>
        <location evidence="1">Nucleus</location>
    </subcellularLocation>
</comment>
<evidence type="ECO:0000313" key="8">
    <source>
        <dbReference type="Proteomes" id="UP000823775"/>
    </source>
</evidence>
<accession>A0ABS8V1L6</accession>
<dbReference type="InterPro" id="IPR045843">
    <property type="entry name" value="IND-like"/>
</dbReference>
<proteinExistence type="predicted"/>
<evidence type="ECO:0000256" key="5">
    <source>
        <dbReference type="ARBA" id="ARBA00023242"/>
    </source>
</evidence>
<dbReference type="PANTHER" id="PTHR16223">
    <property type="entry name" value="TRANSCRIPTION FACTOR BHLH83-RELATED"/>
    <property type="match status" value="1"/>
</dbReference>
<keyword evidence="4" id="KW-0804">Transcription</keyword>
<name>A0ABS8V1L6_DATST</name>
<dbReference type="CDD" id="cd11393">
    <property type="entry name" value="bHLH_AtbHLH_like"/>
    <property type="match status" value="1"/>
</dbReference>
<dbReference type="PROSITE" id="PS50888">
    <property type="entry name" value="BHLH"/>
    <property type="match status" value="1"/>
</dbReference>
<keyword evidence="8" id="KW-1185">Reference proteome</keyword>
<gene>
    <name evidence="7" type="ORF">HAX54_026695</name>
</gene>
<evidence type="ECO:0000256" key="3">
    <source>
        <dbReference type="ARBA" id="ARBA00023125"/>
    </source>
</evidence>
<reference evidence="7 8" key="1">
    <citation type="journal article" date="2021" name="BMC Genomics">
        <title>Datura genome reveals duplications of psychoactive alkaloid biosynthetic genes and high mutation rate following tissue culture.</title>
        <authorList>
            <person name="Rajewski A."/>
            <person name="Carter-House D."/>
            <person name="Stajich J."/>
            <person name="Litt A."/>
        </authorList>
    </citation>
    <scope>NUCLEOTIDE SEQUENCE [LARGE SCALE GENOMIC DNA]</scope>
    <source>
        <strain evidence="7">AR-01</strain>
    </source>
</reference>
<evidence type="ECO:0000256" key="4">
    <source>
        <dbReference type="ARBA" id="ARBA00023163"/>
    </source>
</evidence>
<keyword evidence="5" id="KW-0539">Nucleus</keyword>
<keyword evidence="2" id="KW-0805">Transcription regulation</keyword>
<keyword evidence="3" id="KW-0238">DNA-binding</keyword>
<evidence type="ECO:0000313" key="7">
    <source>
        <dbReference type="EMBL" id="MCD9640938.1"/>
    </source>
</evidence>
<dbReference type="Proteomes" id="UP000823775">
    <property type="component" value="Unassembled WGS sequence"/>
</dbReference>
<protein>
    <recommendedName>
        <fullName evidence="6">BHLH domain-containing protein</fullName>
    </recommendedName>
</protein>
<comment type="caution">
    <text evidence="7">The sequence shown here is derived from an EMBL/GenBank/DDBJ whole genome shotgun (WGS) entry which is preliminary data.</text>
</comment>
<dbReference type="EMBL" id="JACEIK010003245">
    <property type="protein sequence ID" value="MCD9640938.1"/>
    <property type="molecule type" value="Genomic_DNA"/>
</dbReference>
<dbReference type="InterPro" id="IPR011598">
    <property type="entry name" value="bHLH_dom"/>
</dbReference>
<dbReference type="SMART" id="SM00353">
    <property type="entry name" value="HLH"/>
    <property type="match status" value="1"/>
</dbReference>
<dbReference type="SUPFAM" id="SSF47459">
    <property type="entry name" value="HLH, helix-loop-helix DNA-binding domain"/>
    <property type="match status" value="1"/>
</dbReference>
<evidence type="ECO:0000259" key="6">
    <source>
        <dbReference type="PROSITE" id="PS50888"/>
    </source>
</evidence>
<dbReference type="InterPro" id="IPR036638">
    <property type="entry name" value="HLH_DNA-bd_sf"/>
</dbReference>
<dbReference type="PANTHER" id="PTHR16223:SF46">
    <property type="entry name" value="TRANSCRIPTION FACTOR BHLH123"/>
    <property type="match status" value="1"/>
</dbReference>
<dbReference type="Gene3D" id="4.10.280.10">
    <property type="entry name" value="Helix-loop-helix DNA-binding domain"/>
    <property type="match status" value="1"/>
</dbReference>
<evidence type="ECO:0000256" key="1">
    <source>
        <dbReference type="ARBA" id="ARBA00004123"/>
    </source>
</evidence>
<feature type="domain" description="BHLH" evidence="6">
    <location>
        <begin position="213"/>
        <end position="262"/>
    </location>
</feature>
<organism evidence="7 8">
    <name type="scientific">Datura stramonium</name>
    <name type="common">Jimsonweed</name>
    <name type="synonym">Common thornapple</name>
    <dbReference type="NCBI Taxonomy" id="4076"/>
    <lineage>
        <taxon>Eukaryota</taxon>
        <taxon>Viridiplantae</taxon>
        <taxon>Streptophyta</taxon>
        <taxon>Embryophyta</taxon>
        <taxon>Tracheophyta</taxon>
        <taxon>Spermatophyta</taxon>
        <taxon>Magnoliopsida</taxon>
        <taxon>eudicotyledons</taxon>
        <taxon>Gunneridae</taxon>
        <taxon>Pentapetalae</taxon>
        <taxon>asterids</taxon>
        <taxon>lamiids</taxon>
        <taxon>Solanales</taxon>
        <taxon>Solanaceae</taxon>
        <taxon>Solanoideae</taxon>
        <taxon>Datureae</taxon>
        <taxon>Datura</taxon>
    </lineage>
</organism>
<dbReference type="InterPro" id="IPR045239">
    <property type="entry name" value="bHLH95_bHLH"/>
</dbReference>
<evidence type="ECO:0000256" key="2">
    <source>
        <dbReference type="ARBA" id="ARBA00023015"/>
    </source>
</evidence>
<sequence>MAEEFEIGSGNWWESSSTSSSSTSTALSSMASNFGWPTNIVDIRNRSSLDSESVSQSLTDEGVRPDALSDFNLQIMGLGLNRDQTLFKGEKAVLLQENLSTNTNHWKQTDDYKGSFLHHQSVYSSNLESATYGSSPSNMIMQGVLASENHNNLSYHHPYNQTNYPQFLQSSPPNQQPSYSQLNFSNNTPFWNGAAAAMNDGRSSFSPSLPTQHASLTANEKPKVRKEKMGHRITALQQLVSPFGKTDTASVLSEVMEYIKFLHEQLTMLSKPYMKSGVSMQNFDKSNDLKQDLRSRGLCLVPVSSTFPVTNETTIDFWTPNSFGGTLTT</sequence>